<proteinExistence type="predicted"/>
<organism evidence="2">
    <name type="scientific">Tanacetum cinerariifolium</name>
    <name type="common">Dalmatian daisy</name>
    <name type="synonym">Chrysanthemum cinerariifolium</name>
    <dbReference type="NCBI Taxonomy" id="118510"/>
    <lineage>
        <taxon>Eukaryota</taxon>
        <taxon>Viridiplantae</taxon>
        <taxon>Streptophyta</taxon>
        <taxon>Embryophyta</taxon>
        <taxon>Tracheophyta</taxon>
        <taxon>Spermatophyta</taxon>
        <taxon>Magnoliopsida</taxon>
        <taxon>eudicotyledons</taxon>
        <taxon>Gunneridae</taxon>
        <taxon>Pentapetalae</taxon>
        <taxon>asterids</taxon>
        <taxon>campanulids</taxon>
        <taxon>Asterales</taxon>
        <taxon>Asteraceae</taxon>
        <taxon>Asteroideae</taxon>
        <taxon>Anthemideae</taxon>
        <taxon>Anthemidinae</taxon>
        <taxon>Tanacetum</taxon>
    </lineage>
</organism>
<evidence type="ECO:0000256" key="1">
    <source>
        <dbReference type="SAM" id="MobiDB-lite"/>
    </source>
</evidence>
<comment type="caution">
    <text evidence="2">The sequence shown here is derived from an EMBL/GenBank/DDBJ whole genome shotgun (WGS) entry which is preliminary data.</text>
</comment>
<dbReference type="AlphaFoldDB" id="A0A6L2KWD3"/>
<evidence type="ECO:0000313" key="2">
    <source>
        <dbReference type="EMBL" id="GEU53778.1"/>
    </source>
</evidence>
<gene>
    <name evidence="2" type="ORF">Tci_025756</name>
</gene>
<protein>
    <recommendedName>
        <fullName evidence="3">Transposase (Putative), gypsy type</fullName>
    </recommendedName>
</protein>
<evidence type="ECO:0008006" key="3">
    <source>
        <dbReference type="Google" id="ProtNLM"/>
    </source>
</evidence>
<name>A0A6L2KWD3_TANCI</name>
<feature type="region of interest" description="Disordered" evidence="1">
    <location>
        <begin position="65"/>
        <end position="85"/>
    </location>
</feature>
<reference evidence="2" key="1">
    <citation type="journal article" date="2019" name="Sci. Rep.">
        <title>Draft genome of Tanacetum cinerariifolium, the natural source of mosquito coil.</title>
        <authorList>
            <person name="Yamashiro T."/>
            <person name="Shiraishi A."/>
            <person name="Satake H."/>
            <person name="Nakayama K."/>
        </authorList>
    </citation>
    <scope>NUCLEOTIDE SEQUENCE</scope>
</reference>
<accession>A0A6L2KWD3</accession>
<dbReference type="EMBL" id="BKCJ010003227">
    <property type="protein sequence ID" value="GEU53778.1"/>
    <property type="molecule type" value="Genomic_DNA"/>
</dbReference>
<sequence length="564" mass="62177">MNLFAFIRHYNPIKVIVGERETVKGEMKLLTLTESHAVPLRDDDVLEETISKDVLEVAVERTKKKRKRKAAEDASGSTLPPKNLREDYHAATSNIDEKSLAAICGLILEGSSVLSEVTEPRVIASVTPMPDGWNDVLRAEVNSFAGSPATDASVMTVAVTTTIAADVYVVSVSKSGVKFRNLENVRDSGSVGGSNANVASSSKLNESATSSDSFYASQDPNSKTLSRIYVPKWKHEKCVLRAELRMRVEHTLEKKDKLKDKCAEQAALLSKKDDEIVDLKSLLSLKEAKAAEAIRLYGQLAVVEAADAVKGNELRDLKEKALRLKERKMIFALLTSKLFGFQLSRDELSSKVASLESERDRLADQGRMEAMQDEQAMVLGNRVADLDCQLLEMAAHLEEEFYPCFLTTIFGRRWILTHGLKLILLKCLQSYEYCHALGQAIGCAINKGIQDGLKARVDHGKAGRDLSVIEAYDPSAEAKYNDSINALGIVDFSLLSELKSKKDASMVDLMDSLCLEGPLAEILGAKDLQPSLEQLMLPIHRVEDNVVLGETSLFFSLQFAHSRV</sequence>